<dbReference type="Proteomes" id="UP000093071">
    <property type="component" value="Chromosome I"/>
</dbReference>
<protein>
    <submittedName>
        <fullName evidence="1">Uncharacterized protein</fullName>
    </submittedName>
</protein>
<evidence type="ECO:0000313" key="2">
    <source>
        <dbReference type="Proteomes" id="UP000093071"/>
    </source>
</evidence>
<gene>
    <name evidence="1" type="ORF">BN444_04317</name>
</gene>
<proteinExistence type="predicted"/>
<sequence length="60" mass="6604">MRSRFFTSNLLRSHRGLFLIRNSVEQAAAAVFGGGGGGGSRFTIYNYIEQIKQKKAAARP</sequence>
<organism evidence="1 2">
    <name type="scientific">Xanthomonas translucens pv. translucens DSM 18974</name>
    <dbReference type="NCBI Taxonomy" id="1261556"/>
    <lineage>
        <taxon>Bacteria</taxon>
        <taxon>Pseudomonadati</taxon>
        <taxon>Pseudomonadota</taxon>
        <taxon>Gammaproteobacteria</taxon>
        <taxon>Lysobacterales</taxon>
        <taxon>Lysobacteraceae</taxon>
        <taxon>Xanthomonas</taxon>
        <taxon>Xanthomonas translucens group</taxon>
    </lineage>
</organism>
<dbReference type="EMBL" id="LT604072">
    <property type="protein sequence ID" value="SCB05622.1"/>
    <property type="molecule type" value="Genomic_DNA"/>
</dbReference>
<reference evidence="2" key="1">
    <citation type="submission" date="2016-07" db="EMBL/GenBank/DDBJ databases">
        <authorList>
            <person name="Jaenicke Sebastian"/>
        </authorList>
    </citation>
    <scope>NUCLEOTIDE SEQUENCE [LARGE SCALE GENOMIC DNA]</scope>
</reference>
<evidence type="ECO:0000313" key="1">
    <source>
        <dbReference type="EMBL" id="SCB05622.1"/>
    </source>
</evidence>
<dbReference type="RefSeq" id="WP_065898981.1">
    <property type="nucleotide sequence ID" value="NZ_LT604072.1"/>
</dbReference>
<accession>A0A1C3TR28</accession>
<name>A0A1C3TR28_XANCT</name>
<dbReference type="AlphaFoldDB" id="A0A1C3TR28"/>